<dbReference type="RefSeq" id="WP_067577905.1">
    <property type="nucleotide sequence ID" value="NZ_JABMCZ010000003.1"/>
</dbReference>
<evidence type="ECO:0000313" key="2">
    <source>
        <dbReference type="Proteomes" id="UP000076512"/>
    </source>
</evidence>
<dbReference type="SUPFAM" id="SSF52777">
    <property type="entry name" value="CoA-dependent acyltransferases"/>
    <property type="match status" value="1"/>
</dbReference>
<gene>
    <name evidence="1" type="ORF">AWN90_04410</name>
</gene>
<evidence type="ECO:0000313" key="1">
    <source>
        <dbReference type="EMBL" id="KZM69857.1"/>
    </source>
</evidence>
<proteinExistence type="predicted"/>
<name>A0A164IYD0_9NOCA</name>
<dbReference type="InterPro" id="IPR023213">
    <property type="entry name" value="CAT-like_dom_sf"/>
</dbReference>
<keyword evidence="2" id="KW-1185">Reference proteome</keyword>
<accession>A0A164IYD0</accession>
<evidence type="ECO:0008006" key="3">
    <source>
        <dbReference type="Google" id="ProtNLM"/>
    </source>
</evidence>
<dbReference type="AlphaFoldDB" id="A0A164IYD0"/>
<protein>
    <recommendedName>
        <fullName evidence="3">Diacylglycerol O-acyltransferase</fullName>
    </recommendedName>
</protein>
<organism evidence="1 2">
    <name type="scientific">Nocardia terpenica</name>
    <dbReference type="NCBI Taxonomy" id="455432"/>
    <lineage>
        <taxon>Bacteria</taxon>
        <taxon>Bacillati</taxon>
        <taxon>Actinomycetota</taxon>
        <taxon>Actinomycetes</taxon>
        <taxon>Mycobacteriales</taxon>
        <taxon>Nocardiaceae</taxon>
        <taxon>Nocardia</taxon>
    </lineage>
</organism>
<dbReference type="Proteomes" id="UP000076512">
    <property type="component" value="Unassembled WGS sequence"/>
</dbReference>
<comment type="caution">
    <text evidence="1">The sequence shown here is derived from an EMBL/GenBank/DDBJ whole genome shotgun (WGS) entry which is preliminary data.</text>
</comment>
<reference evidence="1 2" key="1">
    <citation type="submission" date="2016-04" db="EMBL/GenBank/DDBJ databases">
        <authorList>
            <person name="Evans L.H."/>
            <person name="Alamgir A."/>
            <person name="Owens N."/>
            <person name="Weber N.D."/>
            <person name="Virtaneva K."/>
            <person name="Barbian K."/>
            <person name="Babar A."/>
            <person name="Rosenke K."/>
        </authorList>
    </citation>
    <scope>NUCLEOTIDE SEQUENCE [LARGE SCALE GENOMIC DNA]</scope>
    <source>
        <strain evidence="1 2">IFM 0406</strain>
    </source>
</reference>
<dbReference type="OrthoDB" id="4365416at2"/>
<dbReference type="STRING" id="455432.AWN90_04410"/>
<sequence length="445" mass="48186">MSMNRITVDDALFFRAHQLFGSWLANQVAWRFDEQLDRNLVERFHAHLAVGFTARRIVTTRIPFARAWWAPANIAFPLDWQTETIPESGVVDWLTRQGDVDFDPLTGRMWRLSVASVEGGGCVMAIACSHVAVDGGGGVLAVNDALTRLGLGAEPSRAESAGRLVGDTPKSGLLQQNLVDSLRQLSAVTIGVRNAVRARAVREPARPPRPVEPRLSLPERVRPATLVVEVPLAQWRSTAEAHSGTVNGLQLALAVGILGRGGRVLDGDVVPVIVPWSTRTGPDDPRGNATTGVNVGVPYRTGELVDLQEMRSAIKTAIAARENPLTVPPSSHLLPLMVMMPDFVARRGAKFPIVLGTSLRDGGDAVATVGGMRARSVVMRANVQPAATEFLRRTEFGMTISSCYYGGNVTFGMTAGDPDRFPTRAVLRACVEDEFTAWGLKPTFW</sequence>
<dbReference type="Gene3D" id="3.30.559.10">
    <property type="entry name" value="Chloramphenicol acetyltransferase-like domain"/>
    <property type="match status" value="1"/>
</dbReference>
<dbReference type="EMBL" id="LWGR01000016">
    <property type="protein sequence ID" value="KZM69857.1"/>
    <property type="molecule type" value="Genomic_DNA"/>
</dbReference>